<dbReference type="STRING" id="1121421.SAMN02745123_02452"/>
<name>A0A1M6TV08_9FIRM</name>
<gene>
    <name evidence="8" type="ORF">SAMN02745123_02452</name>
</gene>
<evidence type="ECO:0000256" key="5">
    <source>
        <dbReference type="SAM" id="SignalP"/>
    </source>
</evidence>
<evidence type="ECO:0000259" key="7">
    <source>
        <dbReference type="SMART" id="SM00079"/>
    </source>
</evidence>
<feature type="domain" description="Ionotropic glutamate receptor C-terminal" evidence="7">
    <location>
        <begin position="41"/>
        <end position="263"/>
    </location>
</feature>
<evidence type="ECO:0000256" key="3">
    <source>
        <dbReference type="ARBA" id="ARBA00022729"/>
    </source>
</evidence>
<dbReference type="InterPro" id="IPR001638">
    <property type="entry name" value="Solute-binding_3/MltF_N"/>
</dbReference>
<evidence type="ECO:0000256" key="1">
    <source>
        <dbReference type="ARBA" id="ARBA00004196"/>
    </source>
</evidence>
<dbReference type="CDD" id="cd13530">
    <property type="entry name" value="PBP2_peptides_like"/>
    <property type="match status" value="1"/>
</dbReference>
<keyword evidence="3 5" id="KW-0732">Signal</keyword>
<sequence length="270" mass="29528">MKTSKLISFLLAAVLTLGLVAGCGNQKQEEPQKEAAAPQKTLVMAINATFPPFESVKVDDKGKQAFVGIDIDIAEYIAEKLNVKLEIQDMAFNGLVTAVSSGRADLCVSGISPTAERLKVIDFSEPYFYPQTGILALKGSNYPTLASLEGKKIGVSMGTTYANQAASVKDAKVVELDNTPLVVQEIVNNRIDAGIFDGSQAVEFMKENKNLELHLLPAEMVKEDSYAIALPKNSPYKDQINQILEEMKKNGKMEEIFTKWLGESYVSQKK</sequence>
<dbReference type="Proteomes" id="UP000183997">
    <property type="component" value="Unassembled WGS sequence"/>
</dbReference>
<dbReference type="AlphaFoldDB" id="A0A1M6TV08"/>
<dbReference type="SMART" id="SM00079">
    <property type="entry name" value="PBPe"/>
    <property type="match status" value="1"/>
</dbReference>
<dbReference type="GO" id="GO:0015276">
    <property type="term" value="F:ligand-gated monoatomic ion channel activity"/>
    <property type="evidence" value="ECO:0007669"/>
    <property type="project" value="InterPro"/>
</dbReference>
<feature type="domain" description="Solute-binding protein family 3/N-terminal" evidence="6">
    <location>
        <begin position="41"/>
        <end position="264"/>
    </location>
</feature>
<evidence type="ECO:0000256" key="2">
    <source>
        <dbReference type="ARBA" id="ARBA00010333"/>
    </source>
</evidence>
<dbReference type="Gene3D" id="3.40.190.10">
    <property type="entry name" value="Periplasmic binding protein-like II"/>
    <property type="match status" value="2"/>
</dbReference>
<dbReference type="InterPro" id="IPR001320">
    <property type="entry name" value="Iontro_rcpt_C"/>
</dbReference>
<dbReference type="SUPFAM" id="SSF53850">
    <property type="entry name" value="Periplasmic binding protein-like II"/>
    <property type="match status" value="1"/>
</dbReference>
<dbReference type="RefSeq" id="WP_072914746.1">
    <property type="nucleotide sequence ID" value="NZ_FRAR01000018.1"/>
</dbReference>
<reference evidence="9" key="1">
    <citation type="submission" date="2016-11" db="EMBL/GenBank/DDBJ databases">
        <authorList>
            <person name="Varghese N."/>
            <person name="Submissions S."/>
        </authorList>
    </citation>
    <scope>NUCLEOTIDE SEQUENCE [LARGE SCALE GENOMIC DNA]</scope>
    <source>
        <strain evidence="9">DSM 10349</strain>
    </source>
</reference>
<dbReference type="PANTHER" id="PTHR35936">
    <property type="entry name" value="MEMBRANE-BOUND LYTIC MUREIN TRANSGLYCOSYLASE F"/>
    <property type="match status" value="1"/>
</dbReference>
<organism evidence="8 9">
    <name type="scientific">Desulforamulus aeronauticus DSM 10349</name>
    <dbReference type="NCBI Taxonomy" id="1121421"/>
    <lineage>
        <taxon>Bacteria</taxon>
        <taxon>Bacillati</taxon>
        <taxon>Bacillota</taxon>
        <taxon>Clostridia</taxon>
        <taxon>Eubacteriales</taxon>
        <taxon>Peptococcaceae</taxon>
        <taxon>Desulforamulus</taxon>
    </lineage>
</organism>
<accession>A0A1M6TV08</accession>
<evidence type="ECO:0000256" key="4">
    <source>
        <dbReference type="RuleBase" id="RU003744"/>
    </source>
</evidence>
<evidence type="ECO:0000313" key="9">
    <source>
        <dbReference type="Proteomes" id="UP000183997"/>
    </source>
</evidence>
<dbReference type="EMBL" id="FRAR01000018">
    <property type="protein sequence ID" value="SHK60842.1"/>
    <property type="molecule type" value="Genomic_DNA"/>
</dbReference>
<evidence type="ECO:0000259" key="6">
    <source>
        <dbReference type="SMART" id="SM00062"/>
    </source>
</evidence>
<dbReference type="PANTHER" id="PTHR35936:SF17">
    <property type="entry name" value="ARGININE-BINDING EXTRACELLULAR PROTEIN ARTP"/>
    <property type="match status" value="1"/>
</dbReference>
<feature type="signal peptide" evidence="5">
    <location>
        <begin position="1"/>
        <end position="21"/>
    </location>
</feature>
<dbReference type="OrthoDB" id="9774451at2"/>
<comment type="similarity">
    <text evidence="2 4">Belongs to the bacterial solute-binding protein 3 family.</text>
</comment>
<dbReference type="SMART" id="SM00062">
    <property type="entry name" value="PBPb"/>
    <property type="match status" value="1"/>
</dbReference>
<dbReference type="PROSITE" id="PS01039">
    <property type="entry name" value="SBP_BACTERIAL_3"/>
    <property type="match status" value="1"/>
</dbReference>
<dbReference type="GO" id="GO:0016020">
    <property type="term" value="C:membrane"/>
    <property type="evidence" value="ECO:0007669"/>
    <property type="project" value="InterPro"/>
</dbReference>
<dbReference type="GO" id="GO:0030313">
    <property type="term" value="C:cell envelope"/>
    <property type="evidence" value="ECO:0007669"/>
    <property type="project" value="UniProtKB-SubCell"/>
</dbReference>
<feature type="chain" id="PRO_5039243112" evidence="5">
    <location>
        <begin position="22"/>
        <end position="270"/>
    </location>
</feature>
<protein>
    <submittedName>
        <fullName evidence="8">Polar amino acid transport system substrate-binding protein</fullName>
    </submittedName>
</protein>
<proteinExistence type="inferred from homology"/>
<evidence type="ECO:0000313" key="8">
    <source>
        <dbReference type="EMBL" id="SHK60842.1"/>
    </source>
</evidence>
<dbReference type="PROSITE" id="PS51257">
    <property type="entry name" value="PROKAR_LIPOPROTEIN"/>
    <property type="match status" value="1"/>
</dbReference>
<dbReference type="Pfam" id="PF00497">
    <property type="entry name" value="SBP_bac_3"/>
    <property type="match status" value="1"/>
</dbReference>
<dbReference type="InterPro" id="IPR018313">
    <property type="entry name" value="SBP_3_CS"/>
</dbReference>
<comment type="subcellular location">
    <subcellularLocation>
        <location evidence="1">Cell envelope</location>
    </subcellularLocation>
</comment>
<keyword evidence="9" id="KW-1185">Reference proteome</keyword>